<dbReference type="PANTHER" id="PTHR12271:SF134">
    <property type="entry name" value="NUCLEOTIDYLTRANSFERASE FAMILY PROTEIN"/>
    <property type="match status" value="1"/>
</dbReference>
<feature type="domain" description="Poly(A) RNA polymerase mitochondrial-like central palm" evidence="1">
    <location>
        <begin position="274"/>
        <end position="320"/>
    </location>
</feature>
<dbReference type="GO" id="GO:0031123">
    <property type="term" value="P:RNA 3'-end processing"/>
    <property type="evidence" value="ECO:0007669"/>
    <property type="project" value="TreeGrafter"/>
</dbReference>
<sequence>MWKETLYMRSLDWVYLRCIANGEIQEVMKEVHAVLLTKVKKFELKGLREHKVIPESTAALEELLQDVYFNSCPKQSDYRHRRDLVQVFNEIAKELYGKSKDCPIVEVFGSFAMDIFSSTSDLDLSVNFNSDAAKFPKEKKIRALWKFAKKLNALQSFTVVKNLCTARLGKIATVEKLRDWEIEIGKGRKQPTRANIVLKSVQDIFLILYCPSLGAEEDLGRLAFVGWSMVQDLVKRSIDHHRISASIQDHCHIERPWLIGCQSCSGFSIRGNGHVYGVQPIMSARVPIVKVVDSGTRIECDISVENRDGILKSHIVGMISSIDARFQKLSFLMKAWAKVHNINSSKDQTLNSLSIILLVAFHLQTLQNNKAVSDLAFMPWSRTGEECGVGAGVGGVVVLEVETRDPPILPPFSVIFEDGTDPSKVKKLVNKFSNYGENNKESLAELFVTLLIKVIGDCYAYTLLLAGSKLISVMGLMTLVVLVIDLQLSSVEKLWPKGLCASTYQGSWISKTWNSTVGYISVEDFTDRSQNVARAVGRAQVEIICKCIQLTVQNVFAFIDGRIQWPTLREFLFGR</sequence>
<evidence type="ECO:0000259" key="1">
    <source>
        <dbReference type="Pfam" id="PF22600"/>
    </source>
</evidence>
<dbReference type="Pfam" id="PF22600">
    <property type="entry name" value="MTPAP-like_central"/>
    <property type="match status" value="2"/>
</dbReference>
<dbReference type="InterPro" id="IPR043519">
    <property type="entry name" value="NT_sf"/>
</dbReference>
<feature type="domain" description="Poly(A) RNA polymerase mitochondrial-like central palm" evidence="1">
    <location>
        <begin position="60"/>
        <end position="167"/>
    </location>
</feature>
<feature type="non-terminal residue" evidence="2">
    <location>
        <position position="1"/>
    </location>
</feature>
<accession>A0AA89AM36</accession>
<protein>
    <recommendedName>
        <fullName evidence="1">Poly(A) RNA polymerase mitochondrial-like central palm domain-containing protein</fullName>
    </recommendedName>
</protein>
<name>A0AA89AM36_9ASTE</name>
<dbReference type="GO" id="GO:0016779">
    <property type="term" value="F:nucleotidyltransferase activity"/>
    <property type="evidence" value="ECO:0007669"/>
    <property type="project" value="TreeGrafter"/>
</dbReference>
<organism evidence="2 3">
    <name type="scientific">Escallonia herrerae</name>
    <dbReference type="NCBI Taxonomy" id="1293975"/>
    <lineage>
        <taxon>Eukaryota</taxon>
        <taxon>Viridiplantae</taxon>
        <taxon>Streptophyta</taxon>
        <taxon>Embryophyta</taxon>
        <taxon>Tracheophyta</taxon>
        <taxon>Spermatophyta</taxon>
        <taxon>Magnoliopsida</taxon>
        <taxon>eudicotyledons</taxon>
        <taxon>Gunneridae</taxon>
        <taxon>Pentapetalae</taxon>
        <taxon>asterids</taxon>
        <taxon>campanulids</taxon>
        <taxon>Escalloniales</taxon>
        <taxon>Escalloniaceae</taxon>
        <taxon>Escallonia</taxon>
    </lineage>
</organism>
<dbReference type="Proteomes" id="UP001188597">
    <property type="component" value="Unassembled WGS sequence"/>
</dbReference>
<keyword evidence="3" id="KW-1185">Reference proteome</keyword>
<reference evidence="2" key="1">
    <citation type="submission" date="2022-12" db="EMBL/GenBank/DDBJ databases">
        <title>Draft genome assemblies for two species of Escallonia (Escalloniales).</title>
        <authorList>
            <person name="Chanderbali A."/>
            <person name="Dervinis C."/>
            <person name="Anghel I."/>
            <person name="Soltis D."/>
            <person name="Soltis P."/>
            <person name="Zapata F."/>
        </authorList>
    </citation>
    <scope>NUCLEOTIDE SEQUENCE</scope>
    <source>
        <strain evidence="2">UCBG64.0493</strain>
        <tissue evidence="2">Leaf</tissue>
    </source>
</reference>
<evidence type="ECO:0000313" key="3">
    <source>
        <dbReference type="Proteomes" id="UP001188597"/>
    </source>
</evidence>
<dbReference type="PANTHER" id="PTHR12271">
    <property type="entry name" value="POLY A POLYMERASE CID PAP -RELATED"/>
    <property type="match status" value="1"/>
</dbReference>
<dbReference type="AlphaFoldDB" id="A0AA89AM36"/>
<evidence type="ECO:0000313" key="2">
    <source>
        <dbReference type="EMBL" id="KAK3007575.1"/>
    </source>
</evidence>
<dbReference type="Gene3D" id="1.10.1410.10">
    <property type="match status" value="1"/>
</dbReference>
<comment type="caution">
    <text evidence="2">The sequence shown here is derived from an EMBL/GenBank/DDBJ whole genome shotgun (WGS) entry which is preliminary data.</text>
</comment>
<proteinExistence type="predicted"/>
<dbReference type="EMBL" id="JAVXUP010001847">
    <property type="protein sequence ID" value="KAK3007575.1"/>
    <property type="molecule type" value="Genomic_DNA"/>
</dbReference>
<dbReference type="InterPro" id="IPR054708">
    <property type="entry name" value="MTPAP-like_central"/>
</dbReference>
<dbReference type="SUPFAM" id="SSF81301">
    <property type="entry name" value="Nucleotidyltransferase"/>
    <property type="match status" value="2"/>
</dbReference>
<dbReference type="SUPFAM" id="SSF81631">
    <property type="entry name" value="PAP/OAS1 substrate-binding domain"/>
    <property type="match status" value="1"/>
</dbReference>
<dbReference type="Gene3D" id="3.30.460.10">
    <property type="entry name" value="Beta Polymerase, domain 2"/>
    <property type="match status" value="2"/>
</dbReference>
<gene>
    <name evidence="2" type="ORF">RJ639_013429</name>
</gene>